<dbReference type="AlphaFoldDB" id="A0A7G5GPT2"/>
<evidence type="ECO:0000313" key="1">
    <source>
        <dbReference type="EMBL" id="QMW00874.1"/>
    </source>
</evidence>
<name>A0A7G5GPT2_9BACT</name>
<reference evidence="1 2" key="1">
    <citation type="submission" date="2020-07" db="EMBL/GenBank/DDBJ databases">
        <title>Spirosoma foliorum sp. nov., isolated from the leaves on the Nejang mountain Korea, Republic of.</title>
        <authorList>
            <person name="Ho H."/>
            <person name="Lee Y.-J."/>
            <person name="Nurcahyanto D.-A."/>
            <person name="Kim S.-G."/>
        </authorList>
    </citation>
    <scope>NUCLEOTIDE SEQUENCE [LARGE SCALE GENOMIC DNA]</scope>
    <source>
        <strain evidence="1 2">PL0136</strain>
    </source>
</reference>
<dbReference type="RefSeq" id="WP_182457987.1">
    <property type="nucleotide sequence ID" value="NZ_CP059732.1"/>
</dbReference>
<gene>
    <name evidence="1" type="ORF">H3H32_23220</name>
</gene>
<keyword evidence="2" id="KW-1185">Reference proteome</keyword>
<evidence type="ECO:0000313" key="2">
    <source>
        <dbReference type="Proteomes" id="UP000515369"/>
    </source>
</evidence>
<accession>A0A7G5GPT2</accession>
<dbReference type="EMBL" id="CP059732">
    <property type="protein sequence ID" value="QMW00874.1"/>
    <property type="molecule type" value="Genomic_DNA"/>
</dbReference>
<evidence type="ECO:0008006" key="3">
    <source>
        <dbReference type="Google" id="ProtNLM"/>
    </source>
</evidence>
<organism evidence="1 2">
    <name type="scientific">Spirosoma foliorum</name>
    <dbReference type="NCBI Taxonomy" id="2710596"/>
    <lineage>
        <taxon>Bacteria</taxon>
        <taxon>Pseudomonadati</taxon>
        <taxon>Bacteroidota</taxon>
        <taxon>Cytophagia</taxon>
        <taxon>Cytophagales</taxon>
        <taxon>Cytophagaceae</taxon>
        <taxon>Spirosoma</taxon>
    </lineage>
</organism>
<dbReference type="Proteomes" id="UP000515369">
    <property type="component" value="Chromosome"/>
</dbReference>
<proteinExistence type="predicted"/>
<dbReference type="KEGG" id="sfol:H3H32_23220"/>
<sequence>MQRIGLFMTILLLGVVLSSRLLAQTANLRLSTQVDCEKGQYLATLQIRASDATSFSIGTSSVFLSYDPSSLTFVSYQSLNFDNNSLCEGQSLWDSHSFDGSSPGLFNLTMVLNSSSISCPLITSTDWVSIGTITFQIRNPDGNPALLFNPDFSSFNAVPANNGLNQIQPGQYTGVNQAGVLRCTPICSLTVTATPGSCNASSNQYTMTGTVSLRNAAAGNLVITDGTVSTTVLIVANQPTASFSLTGLNSDGVSHTVSASLGGCSTVTTSYMAPVSCTTLPCASSSCVPMYIVRLH</sequence>
<protein>
    <recommendedName>
        <fullName evidence="3">Cohesin domain-containing protein</fullName>
    </recommendedName>
</protein>